<dbReference type="GO" id="GO:0140359">
    <property type="term" value="F:ABC-type transporter activity"/>
    <property type="evidence" value="ECO:0007669"/>
    <property type="project" value="InterPro"/>
</dbReference>
<dbReference type="KEGG" id="sla:SERLADRAFT_447422"/>
<accession>F8NR04</accession>
<feature type="domain" description="ABC transmembrane type-1" evidence="11">
    <location>
        <begin position="310"/>
        <end position="643"/>
    </location>
</feature>
<feature type="transmembrane region" description="Helical" evidence="9">
    <location>
        <begin position="1226"/>
        <end position="1252"/>
    </location>
</feature>
<dbReference type="Pfam" id="PF00664">
    <property type="entry name" value="ABC_membrane"/>
    <property type="match status" value="2"/>
</dbReference>
<keyword evidence="6 9" id="KW-1133">Transmembrane helix</keyword>
<feature type="transmembrane region" description="Helical" evidence="9">
    <location>
        <begin position="347"/>
        <end position="371"/>
    </location>
</feature>
<dbReference type="PROSITE" id="PS50929">
    <property type="entry name" value="ABC_TM1F"/>
    <property type="match status" value="2"/>
</dbReference>
<evidence type="ECO:0000256" key="7">
    <source>
        <dbReference type="ARBA" id="ARBA00023136"/>
    </source>
</evidence>
<gene>
    <name evidence="12" type="ORF">SERLADRAFT_447422</name>
</gene>
<feature type="region of interest" description="Disordered" evidence="8">
    <location>
        <begin position="403"/>
        <end position="423"/>
    </location>
</feature>
<evidence type="ECO:0008006" key="13">
    <source>
        <dbReference type="Google" id="ProtNLM"/>
    </source>
</evidence>
<reference evidence="12" key="1">
    <citation type="submission" date="2011-04" db="EMBL/GenBank/DDBJ databases">
        <title>Evolution of plant cell wall degrading machinery underlies the functional diversity of forest fungi.</title>
        <authorList>
            <consortium name="US DOE Joint Genome Institute (JGI-PGF)"/>
            <person name="Eastwood D.C."/>
            <person name="Floudas D."/>
            <person name="Binder M."/>
            <person name="Majcherczyk A."/>
            <person name="Schneider P."/>
            <person name="Aerts A."/>
            <person name="Asiegbu F.O."/>
            <person name="Baker S.E."/>
            <person name="Barry K."/>
            <person name="Bendiksby M."/>
            <person name="Blumentritt M."/>
            <person name="Coutinho P.M."/>
            <person name="Cullen D."/>
            <person name="Cullen D."/>
            <person name="Gathman A."/>
            <person name="Goodell B."/>
            <person name="Henrissat B."/>
            <person name="Ihrmark K."/>
            <person name="Kauserud H."/>
            <person name="Kohler A."/>
            <person name="LaButti K."/>
            <person name="Lapidus A."/>
            <person name="Lavin J.L."/>
            <person name="Lee Y.-H."/>
            <person name="Lindquist E."/>
            <person name="Lilly W."/>
            <person name="Lucas S."/>
            <person name="Morin E."/>
            <person name="Murat C."/>
            <person name="Oguiza J.A."/>
            <person name="Park J."/>
            <person name="Pisabarro A.G."/>
            <person name="Riley R."/>
            <person name="Rosling A."/>
            <person name="Salamov A."/>
            <person name="Schmidt O."/>
            <person name="Schmutz J."/>
            <person name="Skrede I."/>
            <person name="Stenlid J."/>
            <person name="Wiebenga A."/>
            <person name="Xie X."/>
            <person name="Kues U."/>
            <person name="Hibbett D.S."/>
            <person name="Hoffmeister D."/>
            <person name="Hogberg N."/>
            <person name="Martin F."/>
            <person name="Grigoriev I.V."/>
            <person name="Watkinson S.C."/>
        </authorList>
    </citation>
    <scope>NUCLEOTIDE SEQUENCE</scope>
    <source>
        <strain evidence="12">S7.9</strain>
    </source>
</reference>
<dbReference type="Gene3D" id="3.40.50.300">
    <property type="entry name" value="P-loop containing nucleotide triphosphate hydrolases"/>
    <property type="match status" value="2"/>
</dbReference>
<keyword evidence="2" id="KW-0813">Transport</keyword>
<evidence type="ECO:0000256" key="4">
    <source>
        <dbReference type="ARBA" id="ARBA00022741"/>
    </source>
</evidence>
<sequence length="1715" mass="190274">MLQSLHLCVDFGPFDFRDSCVRGYWSSLVPAALVLSFCIFSLPTPRCTHATLKLVKIPFTQFITLEEAEGLQLDGCSVASETAGGVESAGGVNAKDSSRRRNLFLSWIALFATFAWFGIGIRQLVLQNGEPFNASVPLLIGISWLYAALRPIIWPSPTPPFDLFSLYLAHLVAGTLLLGGVLYETHVWAVALPSPYLLAIMVSNLVAIVIELIIVLGMPLAIPSSRVKEEDIGKSISPEDYTSLWGWITFFWVHPLIKKGTSATLNEPDVWNVSITMQSRPIFARFMAHRDISLLRRIWVTNSLDFILEFILTLASIIFTYGGPFFLKRILDSIDDPTPGKENRARAYIYAFLAFACTVIKAQAEVHHLWFGRRAATRMRSELMAAIYDKALKRRDFSGLTNKGDADGGKTKDESRDGGESLPVPRNSYICNVTCFILKDKKKDSEKEDDKKTGADVGKIVNLMAGDANTISQMAQGIYLLYGAPFELVICVLFLYQLLGLSAFAGVFVVLAGWPINSWVAKRSVMIQKNLLAARDKRMSVVNEVITAVKFVKFFAWEDRWIKRTFDAREIEMSWMIKSRINFMFFSLLWQSAPLIVSVVAFATYVFLGGHLTIGTAFTAITLFNMLALPLNVIPMWIVRILQAKVALDRIATFLDEDEVDEQVSSLKKSAERISEDTEGFGIDQGSFVWNKVDGTDSNMPTEITHGKPASDDGTIVPEAPINTQTLDHHFELKDISVMFPEGELTVVTGPTASGKTALLMALLGEMTAVHGRLIMSKNPSQVDENGLMYAISYGAQSPWLRHQSIKDNILFDYPYDEKRYNAVIECCALKPDLAILEDGDATEIGARFVILCGAFPMINELTLPVSHITGELVFQADKRLGLTIFSGRWWTSCSHTTRVALARAVYARTKYVLLDDPLSAVDSHTARFLFDRLLCGPLLKGRSVILVTHHVELVLPGAYYLIRMLDGRIDAQGTVKDLRAQGILDAIELSSVLQAPEHASAAEGQAKNVLEETNGSEDAAQEAKKPSKLIQDEHRESGSVKWVIYKTYLKASSYWTWFILSSFIVVNQSLGVAQKLWIRTWGEAYGHVSSSSFSYAFESYTRPEHEVVLWNSRHFQGAELLMQSSNSSFATLPDAEEHPMFFVGIYAAIGLGITLVMLLSTAIQYIGGIKASRRLFSQMLVGVVGATMRWHDTTPQGRMLNRFGKDMETIDTSLSESLQAVNSSLASFAAAIATVAVFFPSFLVPAFFIAWGYRQLAVGYLNTGRDLRRMESNSRSPIFSGFSELLEGIVTVRAFSAEKRFLDDLHAKIDGTTMMWYNFWMTNRWLLLNFDILGGIAVLFTTLIALYGLAGSGLAGICITSAMSFTVSVYWACRFWTALELDLNSVERVVEYLDLPQEPSAVIESNRPPAYWPSSSNTESLVSVEDLVIRYAPDLPPVLHGISFTLKARERVGILGRTGSGKSTLAMSVLRFVDPYSGRIVIDGIDISTIGLKDLRSRLTFIPQDATLFSGTLRDNLDPFGEYDESECLDVLYRVQMITESSYESQRASREPSRSPSSHGTDHEGSVSSASRTVADSDVKTVVTLDTQVSAGGTNFSQGQRQLIALARALLRRSSVIILDEATSSIDFATDAKIQTTIREEFNDSLLLTVAHRLQTVIDYDRLLVLDQGKISEFDTPLNLISKDGGLFRDMCLKSGMFSELEAAAKAKAQRDSR</sequence>
<evidence type="ECO:0000313" key="12">
    <source>
        <dbReference type="EMBL" id="EGO26177.1"/>
    </source>
</evidence>
<dbReference type="GO" id="GO:0016887">
    <property type="term" value="F:ATP hydrolysis activity"/>
    <property type="evidence" value="ECO:0007669"/>
    <property type="project" value="InterPro"/>
</dbReference>
<dbReference type="GO" id="GO:0005524">
    <property type="term" value="F:ATP binding"/>
    <property type="evidence" value="ECO:0007669"/>
    <property type="project" value="UniProtKB-KW"/>
</dbReference>
<evidence type="ECO:0000259" key="11">
    <source>
        <dbReference type="PROSITE" id="PS50929"/>
    </source>
</evidence>
<dbReference type="SMART" id="SM00382">
    <property type="entry name" value="AAA"/>
    <property type="match status" value="2"/>
</dbReference>
<keyword evidence="7 9" id="KW-0472">Membrane</keyword>
<evidence type="ECO:0000256" key="6">
    <source>
        <dbReference type="ARBA" id="ARBA00022989"/>
    </source>
</evidence>
<feature type="transmembrane region" description="Helical" evidence="9">
    <location>
        <begin position="1142"/>
        <end position="1164"/>
    </location>
</feature>
<dbReference type="PROSITE" id="PS00211">
    <property type="entry name" value="ABC_TRANSPORTER_1"/>
    <property type="match status" value="1"/>
</dbReference>
<keyword evidence="3 9" id="KW-0812">Transmembrane</keyword>
<keyword evidence="4" id="KW-0547">Nucleotide-binding</keyword>
<dbReference type="EMBL" id="GL945432">
    <property type="protein sequence ID" value="EGO26177.1"/>
    <property type="molecule type" value="Genomic_DNA"/>
</dbReference>
<dbReference type="CDD" id="cd03244">
    <property type="entry name" value="ABCC_MRP_domain2"/>
    <property type="match status" value="1"/>
</dbReference>
<dbReference type="InterPro" id="IPR050173">
    <property type="entry name" value="ABC_transporter_C-like"/>
</dbReference>
<comment type="subcellular location">
    <subcellularLocation>
        <location evidence="1">Membrane</location>
    </subcellularLocation>
</comment>
<organism>
    <name type="scientific">Serpula lacrymans var. lacrymans (strain S7.9)</name>
    <name type="common">Dry rot fungus</name>
    <dbReference type="NCBI Taxonomy" id="578457"/>
    <lineage>
        <taxon>Eukaryota</taxon>
        <taxon>Fungi</taxon>
        <taxon>Dikarya</taxon>
        <taxon>Basidiomycota</taxon>
        <taxon>Agaricomycotina</taxon>
        <taxon>Agaricomycetes</taxon>
        <taxon>Agaricomycetidae</taxon>
        <taxon>Boletales</taxon>
        <taxon>Coniophorineae</taxon>
        <taxon>Serpulaceae</taxon>
        <taxon>Serpula</taxon>
    </lineage>
</organism>
<feature type="domain" description="ABC transporter" evidence="10">
    <location>
        <begin position="1423"/>
        <end position="1694"/>
    </location>
</feature>
<dbReference type="Proteomes" id="UP000008064">
    <property type="component" value="Unassembled WGS sequence"/>
</dbReference>
<evidence type="ECO:0000256" key="3">
    <source>
        <dbReference type="ARBA" id="ARBA00022692"/>
    </source>
</evidence>
<protein>
    <recommendedName>
        <fullName evidence="13">Multidrug resistance-associated ABC transporter</fullName>
    </recommendedName>
</protein>
<dbReference type="OrthoDB" id="6500128at2759"/>
<feature type="domain" description="ABC transmembrane type-1" evidence="11">
    <location>
        <begin position="1143"/>
        <end position="1382"/>
    </location>
</feature>
<feature type="transmembrane region" description="Helical" evidence="9">
    <location>
        <begin position="502"/>
        <end position="521"/>
    </location>
</feature>
<dbReference type="HOGENOM" id="CLU_000604_27_6_1"/>
<feature type="transmembrane region" description="Helical" evidence="9">
    <location>
        <begin position="614"/>
        <end position="639"/>
    </location>
</feature>
<feature type="transmembrane region" description="Helical" evidence="9">
    <location>
        <begin position="583"/>
        <end position="608"/>
    </location>
</feature>
<feature type="transmembrane region" description="Helical" evidence="9">
    <location>
        <begin position="161"/>
        <end position="183"/>
    </location>
</feature>
<feature type="transmembrane region" description="Helical" evidence="9">
    <location>
        <begin position="1354"/>
        <end position="1374"/>
    </location>
</feature>
<dbReference type="SUPFAM" id="SSF90123">
    <property type="entry name" value="ABC transporter transmembrane region"/>
    <property type="match status" value="2"/>
</dbReference>
<evidence type="ECO:0000256" key="8">
    <source>
        <dbReference type="SAM" id="MobiDB-lite"/>
    </source>
</evidence>
<feature type="region of interest" description="Disordered" evidence="8">
    <location>
        <begin position="1544"/>
        <end position="1574"/>
    </location>
</feature>
<evidence type="ECO:0000259" key="10">
    <source>
        <dbReference type="PROSITE" id="PS50893"/>
    </source>
</evidence>
<keyword evidence="5" id="KW-0067">ATP-binding</keyword>
<feature type="compositionally biased region" description="Basic and acidic residues" evidence="8">
    <location>
        <begin position="404"/>
        <end position="419"/>
    </location>
</feature>
<dbReference type="InterPro" id="IPR011527">
    <property type="entry name" value="ABC1_TM_dom"/>
</dbReference>
<dbReference type="InterPro" id="IPR027417">
    <property type="entry name" value="P-loop_NTPase"/>
</dbReference>
<dbReference type="CDD" id="cd03250">
    <property type="entry name" value="ABCC_MRP_domain1"/>
    <property type="match status" value="1"/>
</dbReference>
<dbReference type="PANTHER" id="PTHR24223">
    <property type="entry name" value="ATP-BINDING CASSETTE SUB-FAMILY C"/>
    <property type="match status" value="1"/>
</dbReference>
<feature type="domain" description="ABC transporter" evidence="10">
    <location>
        <begin position="717"/>
        <end position="992"/>
    </location>
</feature>
<proteinExistence type="predicted"/>
<feature type="transmembrane region" description="Helical" evidence="9">
    <location>
        <begin position="1326"/>
        <end position="1348"/>
    </location>
</feature>
<dbReference type="Pfam" id="PF00005">
    <property type="entry name" value="ABC_tran"/>
    <property type="match status" value="2"/>
</dbReference>
<evidence type="ECO:0000256" key="1">
    <source>
        <dbReference type="ARBA" id="ARBA00004370"/>
    </source>
</evidence>
<dbReference type="InterPro" id="IPR036640">
    <property type="entry name" value="ABC1_TM_sf"/>
</dbReference>
<dbReference type="Gene3D" id="1.20.1560.10">
    <property type="entry name" value="ABC transporter type 1, transmembrane domain"/>
    <property type="match status" value="2"/>
</dbReference>
<feature type="transmembrane region" description="Helical" evidence="9">
    <location>
        <begin position="195"/>
        <end position="218"/>
    </location>
</feature>
<feature type="transmembrane region" description="Helical" evidence="9">
    <location>
        <begin position="306"/>
        <end position="327"/>
    </location>
</feature>
<dbReference type="CDD" id="cd18604">
    <property type="entry name" value="ABC_6TM_VMR1_D2_like"/>
    <property type="match status" value="1"/>
</dbReference>
<feature type="region of interest" description="Disordered" evidence="8">
    <location>
        <begin position="1004"/>
        <end position="1031"/>
    </location>
</feature>
<dbReference type="SUPFAM" id="SSF52540">
    <property type="entry name" value="P-loop containing nucleoside triphosphate hydrolases"/>
    <property type="match status" value="2"/>
</dbReference>
<dbReference type="PANTHER" id="PTHR24223:SF415">
    <property type="entry name" value="FI20190P1"/>
    <property type="match status" value="1"/>
</dbReference>
<feature type="transmembrane region" description="Helical" evidence="9">
    <location>
        <begin position="478"/>
        <end position="496"/>
    </location>
</feature>
<evidence type="ECO:0000256" key="2">
    <source>
        <dbReference type="ARBA" id="ARBA00022448"/>
    </source>
</evidence>
<feature type="transmembrane region" description="Helical" evidence="9">
    <location>
        <begin position="103"/>
        <end position="125"/>
    </location>
</feature>
<dbReference type="InterPro" id="IPR003593">
    <property type="entry name" value="AAA+_ATPase"/>
</dbReference>
<dbReference type="PROSITE" id="PS50893">
    <property type="entry name" value="ABC_TRANSPORTER_2"/>
    <property type="match status" value="2"/>
</dbReference>
<feature type="transmembrane region" description="Helical" evidence="9">
    <location>
        <begin position="131"/>
        <end position="149"/>
    </location>
</feature>
<feature type="transmembrane region" description="Helical" evidence="9">
    <location>
        <begin position="1055"/>
        <end position="1074"/>
    </location>
</feature>
<dbReference type="InterPro" id="IPR003439">
    <property type="entry name" value="ABC_transporter-like_ATP-bd"/>
</dbReference>
<feature type="transmembrane region" description="Helical" evidence="9">
    <location>
        <begin position="24"/>
        <end position="43"/>
    </location>
</feature>
<dbReference type="GO" id="GO:0016020">
    <property type="term" value="C:membrane"/>
    <property type="evidence" value="ECO:0007669"/>
    <property type="project" value="UniProtKB-SubCell"/>
</dbReference>
<evidence type="ECO:0000256" key="5">
    <source>
        <dbReference type="ARBA" id="ARBA00022840"/>
    </source>
</evidence>
<dbReference type="RefSeq" id="XP_007316350.1">
    <property type="nucleotide sequence ID" value="XM_007316288.1"/>
</dbReference>
<dbReference type="CDD" id="cd18596">
    <property type="entry name" value="ABC_6TM_VMR1_D1_like"/>
    <property type="match status" value="1"/>
</dbReference>
<feature type="compositionally biased region" description="Basic and acidic residues" evidence="8">
    <location>
        <begin position="1022"/>
        <end position="1031"/>
    </location>
</feature>
<name>F8NR04_SERL9</name>
<dbReference type="GeneID" id="18816375"/>
<evidence type="ECO:0000256" key="9">
    <source>
        <dbReference type="SAM" id="Phobius"/>
    </source>
</evidence>
<dbReference type="InterPro" id="IPR017871">
    <property type="entry name" value="ABC_transporter-like_CS"/>
</dbReference>